<evidence type="ECO:0000259" key="4">
    <source>
        <dbReference type="Pfam" id="PF00535"/>
    </source>
</evidence>
<evidence type="ECO:0000256" key="1">
    <source>
        <dbReference type="ARBA" id="ARBA00006739"/>
    </source>
</evidence>
<evidence type="ECO:0000313" key="5">
    <source>
        <dbReference type="EMBL" id="AIA88848.1"/>
    </source>
</evidence>
<dbReference type="Gene3D" id="3.90.550.10">
    <property type="entry name" value="Spore Coat Polysaccharide Biosynthesis Protein SpsA, Chain A"/>
    <property type="match status" value="1"/>
</dbReference>
<evidence type="ECO:0000256" key="3">
    <source>
        <dbReference type="ARBA" id="ARBA00022679"/>
    </source>
</evidence>
<protein>
    <submittedName>
        <fullName evidence="5">Glycos_transf_2</fullName>
    </submittedName>
</protein>
<feature type="domain" description="Glycosyltransferase 2-like" evidence="4">
    <location>
        <begin position="7"/>
        <end position="68"/>
    </location>
</feature>
<proteinExistence type="inferred from homology"/>
<dbReference type="SUPFAM" id="SSF53448">
    <property type="entry name" value="Nucleotide-diphospho-sugar transferases"/>
    <property type="match status" value="1"/>
</dbReference>
<dbReference type="PANTHER" id="PTHR43630">
    <property type="entry name" value="POLY-BETA-1,6-N-ACETYL-D-GLUCOSAMINE SYNTHASE"/>
    <property type="match status" value="1"/>
</dbReference>
<dbReference type="CDD" id="cd00761">
    <property type="entry name" value="Glyco_tranf_GTA_type"/>
    <property type="match status" value="1"/>
</dbReference>
<comment type="similarity">
    <text evidence="1">Belongs to the glycosyltransferase 2 family.</text>
</comment>
<sequence>MSVVDVSVIIPVYNRGPAIAATLESCFAQAGASVEVLVVDDASTDGTREILEGYGERIRLVVLDESHGNGTFAR</sequence>
<keyword evidence="3" id="KW-0808">Transferase</keyword>
<dbReference type="Pfam" id="PF00535">
    <property type="entry name" value="Glycos_transf_2"/>
    <property type="match status" value="1"/>
</dbReference>
<evidence type="ECO:0000256" key="2">
    <source>
        <dbReference type="ARBA" id="ARBA00022676"/>
    </source>
</evidence>
<reference evidence="5" key="1">
    <citation type="journal article" date="2013" name="Environ. Microbiol.">
        <title>Seasonally variable intestinal metagenomes of the red palm weevil (Rhynchophorus ferrugineus).</title>
        <authorList>
            <person name="Jia S."/>
            <person name="Zhang X."/>
            <person name="Zhang G."/>
            <person name="Yin A."/>
            <person name="Zhang S."/>
            <person name="Li F."/>
            <person name="Wang L."/>
            <person name="Zhao D."/>
            <person name="Yun Q."/>
            <person name="Tala"/>
            <person name="Wang J."/>
            <person name="Sun G."/>
            <person name="Baabdullah M."/>
            <person name="Yu X."/>
            <person name="Hu S."/>
            <person name="Al-Mssallem I.S."/>
            <person name="Yu J."/>
        </authorList>
    </citation>
    <scope>NUCLEOTIDE SEQUENCE</scope>
</reference>
<dbReference type="InterPro" id="IPR001173">
    <property type="entry name" value="Glyco_trans_2-like"/>
</dbReference>
<dbReference type="InterPro" id="IPR029044">
    <property type="entry name" value="Nucleotide-diphossugar_trans"/>
</dbReference>
<accession>A0A060BWQ5</accession>
<name>A0A060BWQ5_9GAMM</name>
<dbReference type="GO" id="GO:0016757">
    <property type="term" value="F:glycosyltransferase activity"/>
    <property type="evidence" value="ECO:0007669"/>
    <property type="project" value="UniProtKB-KW"/>
</dbReference>
<feature type="non-terminal residue" evidence="5">
    <location>
        <position position="74"/>
    </location>
</feature>
<dbReference type="EMBL" id="KF121560">
    <property type="protein sequence ID" value="AIA88848.1"/>
    <property type="molecule type" value="Genomic_DNA"/>
</dbReference>
<dbReference type="AlphaFoldDB" id="A0A060BWQ5"/>
<keyword evidence="2" id="KW-0328">Glycosyltransferase</keyword>
<dbReference type="PANTHER" id="PTHR43630:SF1">
    <property type="entry name" value="POLY-BETA-1,6-N-ACETYL-D-GLUCOSAMINE SYNTHASE"/>
    <property type="match status" value="1"/>
</dbReference>
<organism evidence="5">
    <name type="scientific">uncultured Pseudoalteromonas sp</name>
    <dbReference type="NCBI Taxonomy" id="114053"/>
    <lineage>
        <taxon>Bacteria</taxon>
        <taxon>Pseudomonadati</taxon>
        <taxon>Pseudomonadota</taxon>
        <taxon>Gammaproteobacteria</taxon>
        <taxon>Alteromonadales</taxon>
        <taxon>Pseudoalteromonadaceae</taxon>
        <taxon>Pseudoalteromonas</taxon>
        <taxon>environmental samples</taxon>
    </lineage>
</organism>